<comment type="caution">
    <text evidence="12">The sequence shown here is derived from an EMBL/GenBank/DDBJ whole genome shotgun (WGS) entry which is preliminary data.</text>
</comment>
<feature type="transmembrane region" description="Helical" evidence="9">
    <location>
        <begin position="148"/>
        <end position="169"/>
    </location>
</feature>
<keyword evidence="3" id="KW-0597">Phosphoprotein</keyword>
<name>A0ABN1P6S2_9ACTN</name>
<dbReference type="EC" id="2.7.13.3" evidence="2"/>
<feature type="domain" description="Signal transduction histidine kinase subgroup 3 dimerisation and phosphoacceptor" evidence="11">
    <location>
        <begin position="188"/>
        <end position="245"/>
    </location>
</feature>
<dbReference type="CDD" id="cd16917">
    <property type="entry name" value="HATPase_UhpB-NarQ-NarX-like"/>
    <property type="match status" value="1"/>
</dbReference>
<proteinExistence type="predicted"/>
<organism evidence="12 13">
    <name type="scientific">Streptomyces thermoalcalitolerans</name>
    <dbReference type="NCBI Taxonomy" id="65605"/>
    <lineage>
        <taxon>Bacteria</taxon>
        <taxon>Bacillati</taxon>
        <taxon>Actinomycetota</taxon>
        <taxon>Actinomycetes</taxon>
        <taxon>Kitasatosporales</taxon>
        <taxon>Streptomycetaceae</taxon>
        <taxon>Streptomyces</taxon>
    </lineage>
</organism>
<dbReference type="Gene3D" id="1.20.5.1930">
    <property type="match status" value="1"/>
</dbReference>
<feature type="transmembrane region" description="Helical" evidence="9">
    <location>
        <begin position="15"/>
        <end position="35"/>
    </location>
</feature>
<keyword evidence="4" id="KW-0808">Transferase</keyword>
<keyword evidence="7" id="KW-0067">ATP-binding</keyword>
<feature type="domain" description="Histidine kinase/HSP90-like ATPase" evidence="10">
    <location>
        <begin position="288"/>
        <end position="379"/>
    </location>
</feature>
<dbReference type="SUPFAM" id="SSF55874">
    <property type="entry name" value="ATPase domain of HSP90 chaperone/DNA topoisomerase II/histidine kinase"/>
    <property type="match status" value="1"/>
</dbReference>
<dbReference type="PANTHER" id="PTHR24421">
    <property type="entry name" value="NITRATE/NITRITE SENSOR PROTEIN NARX-RELATED"/>
    <property type="match status" value="1"/>
</dbReference>
<evidence type="ECO:0000256" key="6">
    <source>
        <dbReference type="ARBA" id="ARBA00022777"/>
    </source>
</evidence>
<feature type="transmembrane region" description="Helical" evidence="9">
    <location>
        <begin position="47"/>
        <end position="66"/>
    </location>
</feature>
<evidence type="ECO:0000313" key="13">
    <source>
        <dbReference type="Proteomes" id="UP001501005"/>
    </source>
</evidence>
<dbReference type="InterPro" id="IPR003594">
    <property type="entry name" value="HATPase_dom"/>
</dbReference>
<evidence type="ECO:0000259" key="11">
    <source>
        <dbReference type="Pfam" id="PF07730"/>
    </source>
</evidence>
<reference evidence="12 13" key="1">
    <citation type="journal article" date="2019" name="Int. J. Syst. Evol. Microbiol.">
        <title>The Global Catalogue of Microorganisms (GCM) 10K type strain sequencing project: providing services to taxonomists for standard genome sequencing and annotation.</title>
        <authorList>
            <consortium name="The Broad Institute Genomics Platform"/>
            <consortium name="The Broad Institute Genome Sequencing Center for Infectious Disease"/>
            <person name="Wu L."/>
            <person name="Ma J."/>
        </authorList>
    </citation>
    <scope>NUCLEOTIDE SEQUENCE [LARGE SCALE GENOMIC DNA]</scope>
    <source>
        <strain evidence="12 13">JCM 10673</strain>
    </source>
</reference>
<evidence type="ECO:0000259" key="10">
    <source>
        <dbReference type="Pfam" id="PF02518"/>
    </source>
</evidence>
<keyword evidence="9" id="KW-0472">Membrane</keyword>
<dbReference type="InterPro" id="IPR036890">
    <property type="entry name" value="HATPase_C_sf"/>
</dbReference>
<gene>
    <name evidence="12" type="ORF">GCM10009549_44170</name>
</gene>
<evidence type="ECO:0000256" key="5">
    <source>
        <dbReference type="ARBA" id="ARBA00022741"/>
    </source>
</evidence>
<evidence type="ECO:0000256" key="7">
    <source>
        <dbReference type="ARBA" id="ARBA00022840"/>
    </source>
</evidence>
<evidence type="ECO:0000256" key="1">
    <source>
        <dbReference type="ARBA" id="ARBA00000085"/>
    </source>
</evidence>
<evidence type="ECO:0000256" key="3">
    <source>
        <dbReference type="ARBA" id="ARBA00022553"/>
    </source>
</evidence>
<keyword evidence="8" id="KW-0902">Two-component regulatory system</keyword>
<evidence type="ECO:0000256" key="9">
    <source>
        <dbReference type="SAM" id="Phobius"/>
    </source>
</evidence>
<feature type="transmembrane region" description="Helical" evidence="9">
    <location>
        <begin position="78"/>
        <end position="96"/>
    </location>
</feature>
<evidence type="ECO:0000256" key="2">
    <source>
        <dbReference type="ARBA" id="ARBA00012438"/>
    </source>
</evidence>
<sequence>MRSGTGEGVTAPPGARVALGALIVLVVGSLGLVALDVASSPFRRRTVTAGLTVLLLMPAVLLGQYAPPPYRLPYRWRWGLLLVQAVLTYVPLVVFCHRWFSLLGFLAGAVLLTLPPLNSVPVALAVVASGPLLVHTGVVDSNRGSLTVLLSTAITASTVFAVAHLALLASRLHSSKEQTARLTEQRVRARIRQDLHDLVGSSLVAVVVRAESALRTEALPASARAALTEIVELTRRAQEEVRRISVPATPRSLTDEFAHVQRLLTTSGTAVRASLPPHLDLPDAVAECLRSLLHEAVANVLEHSRATFCEIALHTGPDQVRLTVRNDGVAAGTAPPSAPAAGRRGTGLVGLKGRVVALGGTLHAGPEDGGFLVTAVLPLR</sequence>
<dbReference type="Pfam" id="PF02518">
    <property type="entry name" value="HATPase_c"/>
    <property type="match status" value="1"/>
</dbReference>
<keyword evidence="5" id="KW-0547">Nucleotide-binding</keyword>
<comment type="catalytic activity">
    <reaction evidence="1">
        <text>ATP + protein L-histidine = ADP + protein N-phospho-L-histidine.</text>
        <dbReference type="EC" id="2.7.13.3"/>
    </reaction>
</comment>
<dbReference type="Pfam" id="PF07730">
    <property type="entry name" value="HisKA_3"/>
    <property type="match status" value="1"/>
</dbReference>
<accession>A0ABN1P6S2</accession>
<dbReference type="Gene3D" id="3.30.565.10">
    <property type="entry name" value="Histidine kinase-like ATPase, C-terminal domain"/>
    <property type="match status" value="1"/>
</dbReference>
<protein>
    <recommendedName>
        <fullName evidence="2">histidine kinase</fullName>
        <ecNumber evidence="2">2.7.13.3</ecNumber>
    </recommendedName>
</protein>
<keyword evidence="13" id="KW-1185">Reference proteome</keyword>
<dbReference type="InterPro" id="IPR011712">
    <property type="entry name" value="Sig_transdc_His_kin_sub3_dim/P"/>
</dbReference>
<keyword evidence="6" id="KW-0418">Kinase</keyword>
<dbReference type="Proteomes" id="UP001501005">
    <property type="component" value="Unassembled WGS sequence"/>
</dbReference>
<evidence type="ECO:0000313" key="12">
    <source>
        <dbReference type="EMBL" id="GAA0923754.1"/>
    </source>
</evidence>
<evidence type="ECO:0000256" key="4">
    <source>
        <dbReference type="ARBA" id="ARBA00022679"/>
    </source>
</evidence>
<dbReference type="InterPro" id="IPR050482">
    <property type="entry name" value="Sensor_HK_TwoCompSys"/>
</dbReference>
<feature type="transmembrane region" description="Helical" evidence="9">
    <location>
        <begin position="103"/>
        <end position="128"/>
    </location>
</feature>
<keyword evidence="9" id="KW-0812">Transmembrane</keyword>
<evidence type="ECO:0000256" key="8">
    <source>
        <dbReference type="ARBA" id="ARBA00023012"/>
    </source>
</evidence>
<dbReference type="PANTHER" id="PTHR24421:SF10">
    <property type="entry name" value="NITRATE_NITRITE SENSOR PROTEIN NARQ"/>
    <property type="match status" value="1"/>
</dbReference>
<dbReference type="EMBL" id="BAAAHG010000043">
    <property type="protein sequence ID" value="GAA0923754.1"/>
    <property type="molecule type" value="Genomic_DNA"/>
</dbReference>
<keyword evidence="9" id="KW-1133">Transmembrane helix</keyword>